<dbReference type="Proteomes" id="UP000694546">
    <property type="component" value="Chromosome 4"/>
</dbReference>
<name>A0A8C5FF42_GADMO</name>
<reference evidence="2" key="2">
    <citation type="submission" date="2025-09" db="UniProtKB">
        <authorList>
            <consortium name="Ensembl"/>
        </authorList>
    </citation>
    <scope>IDENTIFICATION</scope>
</reference>
<keyword evidence="1" id="KW-0472">Membrane</keyword>
<keyword evidence="1" id="KW-1133">Transmembrane helix</keyword>
<dbReference type="GeneTree" id="ENSGT00940000153931"/>
<keyword evidence="1" id="KW-0812">Transmembrane</keyword>
<reference evidence="2" key="1">
    <citation type="submission" date="2025-08" db="UniProtKB">
        <authorList>
            <consortium name="Ensembl"/>
        </authorList>
    </citation>
    <scope>IDENTIFICATION</scope>
</reference>
<dbReference type="OMA" id="AIICCHW"/>
<dbReference type="Ensembl" id="ENSGMOT00000044312.1">
    <property type="protein sequence ID" value="ENSGMOP00000032144.1"/>
    <property type="gene ID" value="ENSGMOG00000024450.1"/>
</dbReference>
<protein>
    <submittedName>
        <fullName evidence="2">Uncharacterized protein</fullName>
    </submittedName>
</protein>
<feature type="transmembrane region" description="Helical" evidence="1">
    <location>
        <begin position="84"/>
        <end position="104"/>
    </location>
</feature>
<keyword evidence="3" id="KW-1185">Reference proteome</keyword>
<sequence length="108" mass="12690">AYQPIVYYDFSLSKLSSVTSWLNPLFRIGYKRTLEGKDLYNVLPENRSKTLGETLQRYWDEECLKTSKDLKEPSLSKAIICCHWKLYSVWLVVFILMLSSLLVIKSYL</sequence>
<dbReference type="AlphaFoldDB" id="A0A8C5FF42"/>
<evidence type="ECO:0000313" key="3">
    <source>
        <dbReference type="Proteomes" id="UP000694546"/>
    </source>
</evidence>
<accession>A0A8C5FF42</accession>
<organism evidence="2 3">
    <name type="scientific">Gadus morhua</name>
    <name type="common">Atlantic cod</name>
    <dbReference type="NCBI Taxonomy" id="8049"/>
    <lineage>
        <taxon>Eukaryota</taxon>
        <taxon>Metazoa</taxon>
        <taxon>Chordata</taxon>
        <taxon>Craniata</taxon>
        <taxon>Vertebrata</taxon>
        <taxon>Euteleostomi</taxon>
        <taxon>Actinopterygii</taxon>
        <taxon>Neopterygii</taxon>
        <taxon>Teleostei</taxon>
        <taxon>Neoteleostei</taxon>
        <taxon>Acanthomorphata</taxon>
        <taxon>Zeiogadaria</taxon>
        <taxon>Gadariae</taxon>
        <taxon>Gadiformes</taxon>
        <taxon>Gadoidei</taxon>
        <taxon>Gadidae</taxon>
        <taxon>Gadus</taxon>
    </lineage>
</organism>
<evidence type="ECO:0000313" key="2">
    <source>
        <dbReference type="Ensembl" id="ENSGMOP00000032144.1"/>
    </source>
</evidence>
<proteinExistence type="predicted"/>
<evidence type="ECO:0000256" key="1">
    <source>
        <dbReference type="SAM" id="Phobius"/>
    </source>
</evidence>